<evidence type="ECO:0000259" key="13">
    <source>
        <dbReference type="PROSITE" id="PS50885"/>
    </source>
</evidence>
<feature type="domain" description="Methyl-accepting transducer" evidence="12">
    <location>
        <begin position="279"/>
        <end position="550"/>
    </location>
</feature>
<dbReference type="PROSITE" id="PS50111">
    <property type="entry name" value="CHEMOTAXIS_TRANSDUC_2"/>
    <property type="match status" value="1"/>
</dbReference>
<dbReference type="Pfam" id="PF00672">
    <property type="entry name" value="HAMP"/>
    <property type="match status" value="1"/>
</dbReference>
<dbReference type="InterPro" id="IPR029151">
    <property type="entry name" value="Sensor-like_sf"/>
</dbReference>
<dbReference type="GO" id="GO:0007165">
    <property type="term" value="P:signal transduction"/>
    <property type="evidence" value="ECO:0007669"/>
    <property type="project" value="UniProtKB-KW"/>
</dbReference>
<dbReference type="SMART" id="SM00304">
    <property type="entry name" value="HAMP"/>
    <property type="match status" value="1"/>
</dbReference>
<evidence type="ECO:0000313" key="14">
    <source>
        <dbReference type="EMBL" id="NEY21439.1"/>
    </source>
</evidence>
<evidence type="ECO:0000256" key="2">
    <source>
        <dbReference type="ARBA" id="ARBA00022475"/>
    </source>
</evidence>
<dbReference type="Proteomes" id="UP000476934">
    <property type="component" value="Unassembled WGS sequence"/>
</dbReference>
<keyword evidence="4" id="KW-0145">Chemotaxis</keyword>
<dbReference type="InterPro" id="IPR033463">
    <property type="entry name" value="sCache_3"/>
</dbReference>
<dbReference type="SMART" id="SM00283">
    <property type="entry name" value="MA"/>
    <property type="match status" value="1"/>
</dbReference>
<keyword evidence="6 11" id="KW-1133">Transmembrane helix</keyword>
<dbReference type="PANTHER" id="PTHR32089">
    <property type="entry name" value="METHYL-ACCEPTING CHEMOTAXIS PROTEIN MCPB"/>
    <property type="match status" value="1"/>
</dbReference>
<evidence type="ECO:0000256" key="11">
    <source>
        <dbReference type="SAM" id="Phobius"/>
    </source>
</evidence>
<keyword evidence="5 11" id="KW-0812">Transmembrane</keyword>
<name>A0A6M0PBJ3_9BACI</name>
<feature type="transmembrane region" description="Helical" evidence="11">
    <location>
        <begin position="184"/>
        <end position="206"/>
    </location>
</feature>
<evidence type="ECO:0000256" key="3">
    <source>
        <dbReference type="ARBA" id="ARBA00022481"/>
    </source>
</evidence>
<evidence type="ECO:0000256" key="10">
    <source>
        <dbReference type="PROSITE-ProRule" id="PRU00284"/>
    </source>
</evidence>
<dbReference type="RefSeq" id="WP_052137941.1">
    <property type="nucleotide sequence ID" value="NZ_JAAIWK010000034.1"/>
</dbReference>
<keyword evidence="7 11" id="KW-0472">Membrane</keyword>
<evidence type="ECO:0000256" key="9">
    <source>
        <dbReference type="ARBA" id="ARBA00029447"/>
    </source>
</evidence>
<dbReference type="PROSITE" id="PS50885">
    <property type="entry name" value="HAMP"/>
    <property type="match status" value="1"/>
</dbReference>
<dbReference type="CDD" id="cd06225">
    <property type="entry name" value="HAMP"/>
    <property type="match status" value="1"/>
</dbReference>
<reference evidence="14 15" key="1">
    <citation type="submission" date="2020-02" db="EMBL/GenBank/DDBJ databases">
        <authorList>
            <person name="Feng H."/>
        </authorList>
    </citation>
    <scope>NUCLEOTIDE SEQUENCE [LARGE SCALE GENOMIC DNA]</scope>
    <source>
        <strain evidence="14 15">Gsoil 114</strain>
    </source>
</reference>
<accession>A0A6M0PBJ3</accession>
<evidence type="ECO:0000259" key="12">
    <source>
        <dbReference type="PROSITE" id="PS50111"/>
    </source>
</evidence>
<keyword evidence="3" id="KW-0488">Methylation</keyword>
<dbReference type="PANTHER" id="PTHR32089:SF114">
    <property type="entry name" value="METHYL-ACCEPTING CHEMOTAXIS PROTEIN MCPB"/>
    <property type="match status" value="1"/>
</dbReference>
<dbReference type="Gene3D" id="6.10.340.10">
    <property type="match status" value="1"/>
</dbReference>
<comment type="subcellular location">
    <subcellularLocation>
        <location evidence="1">Cell membrane</location>
        <topology evidence="1">Multi-pass membrane protein</topology>
    </subcellularLocation>
</comment>
<protein>
    <submittedName>
        <fullName evidence="14">Methyl-accepting chemotaxis protein</fullName>
    </submittedName>
</protein>
<evidence type="ECO:0000256" key="1">
    <source>
        <dbReference type="ARBA" id="ARBA00004651"/>
    </source>
</evidence>
<dbReference type="Pfam" id="PF17202">
    <property type="entry name" value="sCache_3_3"/>
    <property type="match status" value="1"/>
</dbReference>
<sequence length="565" mass="61871">MSTFKNMSIRSQINLIVVSTMLVLSGVLAVIVHGQVSKGIKHSALAKAKGDVKLAYLYLETKYPGEWHIENGNLYKGSYLMNGNNALVDGIGKATGDTVTLFQHNTRIATNISLNGKREIGTKASEAVTESVLQKGKSYFGDANVLGKDYQTAYIPIKDHNGKIIGMFYVGASELLVSKTIHSIFMIFLTVLAVLVALSISIIILYTNRLRRRIQQLSGALTEAGKGNFTVDITDNRKDEIGQLTSDFNTMKTELSTLIEKVRGNTEQLRGHAVQLSGSADQTSKASEEIRNTIQELAFGMENQFTSIEKTSHVVQNVSGIVDLIDMHTKHSLTKSKETSERAIKGNSSIKYVVEQIQLIERTVNTLAHMIEVLGNRSNEIGNITELITNIADETNLLALNANIEAARAGEHGLGFAVVADQVRRLSEQSRRSAEKIASLITSTQQDTNEAVKSMNELLDEVQQGIDAVNEAGVSFFEISNMVQNIEEAIRSISNSSSELYRGTKHIIELFNTIEQVAQEASTGTQNVSATTKQQLASMEEIASSSEVLSQMAKTLQTAVQRFHI</sequence>
<organism evidence="14 15">
    <name type="scientific">Heyndrickxia ginsengihumi</name>
    <dbReference type="NCBI Taxonomy" id="363870"/>
    <lineage>
        <taxon>Bacteria</taxon>
        <taxon>Bacillati</taxon>
        <taxon>Bacillota</taxon>
        <taxon>Bacilli</taxon>
        <taxon>Bacillales</taxon>
        <taxon>Bacillaceae</taxon>
        <taxon>Heyndrickxia</taxon>
    </lineage>
</organism>
<keyword evidence="15" id="KW-1185">Reference proteome</keyword>
<dbReference type="AlphaFoldDB" id="A0A6M0PBJ3"/>
<dbReference type="CDD" id="cd11386">
    <property type="entry name" value="MCP_signal"/>
    <property type="match status" value="1"/>
</dbReference>
<evidence type="ECO:0000313" key="15">
    <source>
        <dbReference type="Proteomes" id="UP000476934"/>
    </source>
</evidence>
<evidence type="ECO:0000256" key="4">
    <source>
        <dbReference type="ARBA" id="ARBA00022500"/>
    </source>
</evidence>
<dbReference type="GO" id="GO:0006935">
    <property type="term" value="P:chemotaxis"/>
    <property type="evidence" value="ECO:0007669"/>
    <property type="project" value="UniProtKB-KW"/>
</dbReference>
<evidence type="ECO:0000256" key="7">
    <source>
        <dbReference type="ARBA" id="ARBA00023136"/>
    </source>
</evidence>
<dbReference type="InterPro" id="IPR004089">
    <property type="entry name" value="MCPsignal_dom"/>
</dbReference>
<feature type="domain" description="HAMP" evidence="13">
    <location>
        <begin position="208"/>
        <end position="260"/>
    </location>
</feature>
<dbReference type="Gene3D" id="1.10.287.950">
    <property type="entry name" value="Methyl-accepting chemotaxis protein"/>
    <property type="match status" value="1"/>
</dbReference>
<keyword evidence="8 10" id="KW-0807">Transducer</keyword>
<proteinExistence type="inferred from homology"/>
<gene>
    <name evidence="14" type="ORF">G4D61_15965</name>
</gene>
<comment type="caution">
    <text evidence="14">The sequence shown here is derived from an EMBL/GenBank/DDBJ whole genome shotgun (WGS) entry which is preliminary data.</text>
</comment>
<comment type="similarity">
    <text evidence="9">Belongs to the methyl-accepting chemotaxis (MCP) protein family.</text>
</comment>
<reference evidence="14 15" key="2">
    <citation type="submission" date="2020-03" db="EMBL/GenBank/DDBJ databases">
        <title>Bacillus aquiflavi sp. nov., isolated from yellow water of strong flavor Chinese baijiu in Yibin region of China.</title>
        <authorList>
            <person name="Xie J."/>
        </authorList>
    </citation>
    <scope>NUCLEOTIDE SEQUENCE [LARGE SCALE GENOMIC DNA]</scope>
    <source>
        <strain evidence="14 15">Gsoil 114</strain>
    </source>
</reference>
<dbReference type="InterPro" id="IPR003660">
    <property type="entry name" value="HAMP_dom"/>
</dbReference>
<dbReference type="SUPFAM" id="SSF103190">
    <property type="entry name" value="Sensory domain-like"/>
    <property type="match status" value="1"/>
</dbReference>
<dbReference type="Pfam" id="PF00015">
    <property type="entry name" value="MCPsignal"/>
    <property type="match status" value="1"/>
</dbReference>
<dbReference type="EMBL" id="JAAIWK010000034">
    <property type="protein sequence ID" value="NEY21439.1"/>
    <property type="molecule type" value="Genomic_DNA"/>
</dbReference>
<keyword evidence="2" id="KW-1003">Cell membrane</keyword>
<evidence type="ECO:0000256" key="5">
    <source>
        <dbReference type="ARBA" id="ARBA00022692"/>
    </source>
</evidence>
<dbReference type="GO" id="GO:0005886">
    <property type="term" value="C:plasma membrane"/>
    <property type="evidence" value="ECO:0007669"/>
    <property type="project" value="UniProtKB-SubCell"/>
</dbReference>
<dbReference type="SUPFAM" id="SSF58104">
    <property type="entry name" value="Methyl-accepting chemotaxis protein (MCP) signaling domain"/>
    <property type="match status" value="1"/>
</dbReference>
<evidence type="ECO:0000256" key="6">
    <source>
        <dbReference type="ARBA" id="ARBA00022989"/>
    </source>
</evidence>
<evidence type="ECO:0000256" key="8">
    <source>
        <dbReference type="ARBA" id="ARBA00023224"/>
    </source>
</evidence>